<gene>
    <name evidence="2" type="ORF">BSZ37_14095</name>
</gene>
<accession>A0A271J2J5</accession>
<dbReference type="Proteomes" id="UP000216339">
    <property type="component" value="Unassembled WGS sequence"/>
</dbReference>
<organism evidence="2 3">
    <name type="scientific">Rubrivirga marina</name>
    <dbReference type="NCBI Taxonomy" id="1196024"/>
    <lineage>
        <taxon>Bacteria</taxon>
        <taxon>Pseudomonadati</taxon>
        <taxon>Rhodothermota</taxon>
        <taxon>Rhodothermia</taxon>
        <taxon>Rhodothermales</taxon>
        <taxon>Rubricoccaceae</taxon>
        <taxon>Rubrivirga</taxon>
    </lineage>
</organism>
<keyword evidence="3" id="KW-1185">Reference proteome</keyword>
<evidence type="ECO:0000256" key="1">
    <source>
        <dbReference type="SAM" id="MobiDB-lite"/>
    </source>
</evidence>
<reference evidence="2 3" key="1">
    <citation type="submission" date="2016-11" db="EMBL/GenBank/DDBJ databases">
        <title>Study of marine rhodopsin-containing bacteria.</title>
        <authorList>
            <person name="Yoshizawa S."/>
            <person name="Kumagai Y."/>
            <person name="Kogure K."/>
        </authorList>
    </citation>
    <scope>NUCLEOTIDE SEQUENCE [LARGE SCALE GENOMIC DNA]</scope>
    <source>
        <strain evidence="2 3">SAORIC-28</strain>
    </source>
</reference>
<protein>
    <submittedName>
        <fullName evidence="2">Uncharacterized protein</fullName>
    </submittedName>
</protein>
<dbReference type="EMBL" id="MQWD01000001">
    <property type="protein sequence ID" value="PAP77488.1"/>
    <property type="molecule type" value="Genomic_DNA"/>
</dbReference>
<sequence length="276" mass="28382">MALPVALLACGGDAEPVPAAALPAVPTSTASDAPADPGPVPDSTEAFVLPSLTPATMDYETPIPVQDLRDVVAAPYGKTVTVYGYVQDAPSSVNGKVQIGQTVALAAEPGQGDREAGLVTCRLAERPEENRVEPDAVLVLRGEVSAPSSGKMRLGNGCEIVSVGEAAPDGAISAQDLHGAMFGWVGTGVSVIGRYNGTTTSQLPSGEKVTVGLAPPGDERGPQTVVCVMAEEVPEIASEDRGRVVLTGIVTEEWTLSLRSVDRSVIELADCHFAGR</sequence>
<evidence type="ECO:0000313" key="2">
    <source>
        <dbReference type="EMBL" id="PAP77488.1"/>
    </source>
</evidence>
<proteinExistence type="predicted"/>
<dbReference type="AlphaFoldDB" id="A0A271J2J5"/>
<comment type="caution">
    <text evidence="2">The sequence shown here is derived from an EMBL/GenBank/DDBJ whole genome shotgun (WGS) entry which is preliminary data.</text>
</comment>
<name>A0A271J2J5_9BACT</name>
<feature type="region of interest" description="Disordered" evidence="1">
    <location>
        <begin position="25"/>
        <end position="44"/>
    </location>
</feature>
<evidence type="ECO:0000313" key="3">
    <source>
        <dbReference type="Proteomes" id="UP000216339"/>
    </source>
</evidence>